<gene>
    <name evidence="5" type="ORF">GCM10011374_24030</name>
</gene>
<protein>
    <recommendedName>
        <fullName evidence="4">HTH araC/xylS-type domain-containing protein</fullName>
    </recommendedName>
</protein>
<evidence type="ECO:0000256" key="2">
    <source>
        <dbReference type="ARBA" id="ARBA00023125"/>
    </source>
</evidence>
<keyword evidence="2" id="KW-0238">DNA-binding</keyword>
<dbReference type="GO" id="GO:0003700">
    <property type="term" value="F:DNA-binding transcription factor activity"/>
    <property type="evidence" value="ECO:0007669"/>
    <property type="project" value="InterPro"/>
</dbReference>
<reference evidence="5" key="2">
    <citation type="submission" date="2020-09" db="EMBL/GenBank/DDBJ databases">
        <authorList>
            <person name="Sun Q."/>
            <person name="Zhou Y."/>
        </authorList>
    </citation>
    <scope>NUCLEOTIDE SEQUENCE</scope>
    <source>
        <strain evidence="5">CGMCC 1.12187</strain>
    </source>
</reference>
<comment type="caution">
    <text evidence="5">The sequence shown here is derived from an EMBL/GenBank/DDBJ whole genome shotgun (WGS) entry which is preliminary data.</text>
</comment>
<dbReference type="InterPro" id="IPR009057">
    <property type="entry name" value="Homeodomain-like_sf"/>
</dbReference>
<evidence type="ECO:0000256" key="3">
    <source>
        <dbReference type="ARBA" id="ARBA00023163"/>
    </source>
</evidence>
<dbReference type="PROSITE" id="PS01124">
    <property type="entry name" value="HTH_ARAC_FAMILY_2"/>
    <property type="match status" value="1"/>
</dbReference>
<keyword evidence="6" id="KW-1185">Reference proteome</keyword>
<dbReference type="RefSeq" id="WP_188537535.1">
    <property type="nucleotide sequence ID" value="NZ_BMEQ01000012.1"/>
</dbReference>
<dbReference type="AlphaFoldDB" id="A0A917GXB3"/>
<dbReference type="EMBL" id="BMEQ01000012">
    <property type="protein sequence ID" value="GGG60362.1"/>
    <property type="molecule type" value="Genomic_DNA"/>
</dbReference>
<accession>A0A917GXB3</accession>
<keyword evidence="1" id="KW-0805">Transcription regulation</keyword>
<organism evidence="5 6">
    <name type="scientific">Kocuria dechangensis</name>
    <dbReference type="NCBI Taxonomy" id="1176249"/>
    <lineage>
        <taxon>Bacteria</taxon>
        <taxon>Bacillati</taxon>
        <taxon>Actinomycetota</taxon>
        <taxon>Actinomycetes</taxon>
        <taxon>Micrococcales</taxon>
        <taxon>Micrococcaceae</taxon>
        <taxon>Kocuria</taxon>
    </lineage>
</organism>
<name>A0A917GXB3_9MICC</name>
<sequence>MTTVVRSSFATRDPNEATEALSQIYGEVQIGSSPGRDFMVDASWTTLGALSTRRIRWAGAPAPVRVDNPGWLKIGQLHAGRMPLGHGRTEVRPDRQPFLFPGQFFEGRWDSFDVTSVVLEVSPVQDYARQLLDDEGFQLRFTGSAPVNGAAADFWSDTVVHLQQQVLINEEAMGFPLVRTQAFRSTVSALLHCFPSTFLDRTADSRTTRELPGAVRRAVTFIEEHRQENFGVVAIAAAARVSPRSLVAAFRRHLGITPTAYLRTIRLDAAHTELLETDPTIGAFTVECG</sequence>
<evidence type="ECO:0000313" key="5">
    <source>
        <dbReference type="EMBL" id="GGG60362.1"/>
    </source>
</evidence>
<dbReference type="InterPro" id="IPR050204">
    <property type="entry name" value="AraC_XylS_family_regulators"/>
</dbReference>
<feature type="domain" description="HTH araC/xylS-type" evidence="4">
    <location>
        <begin position="216"/>
        <end position="289"/>
    </location>
</feature>
<dbReference type="SUPFAM" id="SSF46689">
    <property type="entry name" value="Homeodomain-like"/>
    <property type="match status" value="1"/>
</dbReference>
<evidence type="ECO:0000256" key="1">
    <source>
        <dbReference type="ARBA" id="ARBA00023015"/>
    </source>
</evidence>
<dbReference type="PANTHER" id="PTHR46796:SF12">
    <property type="entry name" value="HTH-TYPE DNA-BINDING TRANSCRIPTIONAL ACTIVATOR EUTR"/>
    <property type="match status" value="1"/>
</dbReference>
<dbReference type="PANTHER" id="PTHR46796">
    <property type="entry name" value="HTH-TYPE TRANSCRIPTIONAL ACTIVATOR RHAS-RELATED"/>
    <property type="match status" value="1"/>
</dbReference>
<dbReference type="Gene3D" id="1.10.10.60">
    <property type="entry name" value="Homeodomain-like"/>
    <property type="match status" value="1"/>
</dbReference>
<dbReference type="InterPro" id="IPR018060">
    <property type="entry name" value="HTH_AraC"/>
</dbReference>
<proteinExistence type="predicted"/>
<dbReference type="GO" id="GO:0043565">
    <property type="term" value="F:sequence-specific DNA binding"/>
    <property type="evidence" value="ECO:0007669"/>
    <property type="project" value="InterPro"/>
</dbReference>
<dbReference type="Proteomes" id="UP000638848">
    <property type="component" value="Unassembled WGS sequence"/>
</dbReference>
<evidence type="ECO:0000313" key="6">
    <source>
        <dbReference type="Proteomes" id="UP000638848"/>
    </source>
</evidence>
<dbReference type="Pfam" id="PF12833">
    <property type="entry name" value="HTH_18"/>
    <property type="match status" value="1"/>
</dbReference>
<keyword evidence="3" id="KW-0804">Transcription</keyword>
<reference evidence="5" key="1">
    <citation type="journal article" date="2014" name="Int. J. Syst. Evol. Microbiol.">
        <title>Complete genome sequence of Corynebacterium casei LMG S-19264T (=DSM 44701T), isolated from a smear-ripened cheese.</title>
        <authorList>
            <consortium name="US DOE Joint Genome Institute (JGI-PGF)"/>
            <person name="Walter F."/>
            <person name="Albersmeier A."/>
            <person name="Kalinowski J."/>
            <person name="Ruckert C."/>
        </authorList>
    </citation>
    <scope>NUCLEOTIDE SEQUENCE</scope>
    <source>
        <strain evidence="5">CGMCC 1.12187</strain>
    </source>
</reference>
<evidence type="ECO:0000259" key="4">
    <source>
        <dbReference type="PROSITE" id="PS01124"/>
    </source>
</evidence>